<evidence type="ECO:0000256" key="1">
    <source>
        <dbReference type="SAM" id="Coils"/>
    </source>
</evidence>
<evidence type="ECO:0000313" key="5">
    <source>
        <dbReference type="Proteomes" id="UP000826656"/>
    </source>
</evidence>
<organism evidence="4 5">
    <name type="scientific">Solanum tuberosum</name>
    <name type="common">Potato</name>
    <dbReference type="NCBI Taxonomy" id="4113"/>
    <lineage>
        <taxon>Eukaryota</taxon>
        <taxon>Viridiplantae</taxon>
        <taxon>Streptophyta</taxon>
        <taxon>Embryophyta</taxon>
        <taxon>Tracheophyta</taxon>
        <taxon>Spermatophyta</taxon>
        <taxon>Magnoliopsida</taxon>
        <taxon>eudicotyledons</taxon>
        <taxon>Gunneridae</taxon>
        <taxon>Pentapetalae</taxon>
        <taxon>asterids</taxon>
        <taxon>lamiids</taxon>
        <taxon>Solanales</taxon>
        <taxon>Solanaceae</taxon>
        <taxon>Solanoideae</taxon>
        <taxon>Solaneae</taxon>
        <taxon>Solanum</taxon>
    </lineage>
</organism>
<keyword evidence="5" id="KW-1185">Reference proteome</keyword>
<reference evidence="4 5" key="1">
    <citation type="journal article" date="2021" name="bioRxiv">
        <title>Chromosome-scale and haplotype-resolved genome assembly of a tetraploid potato cultivar.</title>
        <authorList>
            <person name="Sun H."/>
            <person name="Jiao W.-B."/>
            <person name="Krause K."/>
            <person name="Campoy J.A."/>
            <person name="Goel M."/>
            <person name="Folz-Donahue K."/>
            <person name="Kukat C."/>
            <person name="Huettel B."/>
            <person name="Schneeberger K."/>
        </authorList>
    </citation>
    <scope>NUCLEOTIDE SEQUENCE [LARGE SCALE GENOMIC DNA]</scope>
    <source>
        <strain evidence="4">SolTubOtavaFocal</strain>
        <tissue evidence="4">Leaves</tissue>
    </source>
</reference>
<feature type="coiled-coil region" evidence="1">
    <location>
        <begin position="328"/>
        <end position="355"/>
    </location>
</feature>
<feature type="transmembrane region" description="Helical" evidence="3">
    <location>
        <begin position="20"/>
        <end position="39"/>
    </location>
</feature>
<dbReference type="EMBL" id="JAIVGD010000001">
    <property type="protein sequence ID" value="KAH0781601.1"/>
    <property type="molecule type" value="Genomic_DNA"/>
</dbReference>
<keyword evidence="1" id="KW-0175">Coiled coil</keyword>
<evidence type="ECO:0000256" key="3">
    <source>
        <dbReference type="SAM" id="Phobius"/>
    </source>
</evidence>
<keyword evidence="3" id="KW-0472">Membrane</keyword>
<feature type="compositionally biased region" description="Low complexity" evidence="2">
    <location>
        <begin position="205"/>
        <end position="217"/>
    </location>
</feature>
<feature type="region of interest" description="Disordered" evidence="2">
    <location>
        <begin position="171"/>
        <end position="221"/>
    </location>
</feature>
<evidence type="ECO:0000256" key="2">
    <source>
        <dbReference type="SAM" id="MobiDB-lite"/>
    </source>
</evidence>
<protein>
    <submittedName>
        <fullName evidence="4">Uncharacterized protein</fullName>
    </submittedName>
</protein>
<evidence type="ECO:0000313" key="4">
    <source>
        <dbReference type="EMBL" id="KAH0781601.1"/>
    </source>
</evidence>
<proteinExistence type="predicted"/>
<sequence length="400" mass="44770">MASSPKSPGETEIMKPSDSFLALVCVAPLPTIILILWTVSPMFCRSMALHPAQLLRKIVSRTSLWFFEASSERGSREHATIRVALDGFANWSSVSRNHFLPLFTELCPMANDISPVPLSIDTTDEILLANIKPTKGRRRLRTLNRKCASNPVSESSLPTAEPFILGVRVPQTRQKRRQAEVRRGKHIALKSSCSKPKPTPKDMKSSFSKPSSKSILKVRSSRNLVSTSKKKQVASLISSSCSLSGSNAKNLTQSNPSTSSAQLDRIIHFRQQSVLRGRVVIGFGVLRWLCYCPSWRPKAFDVPVHVWVSQTVKDVVGRVNHMAFHVTIRRLDSPLQRLKNQLAEKEHELVVMTTAHQLERESWEARVVALQIELAQERTTNIATVRHLTQLLTPQNPISP</sequence>
<keyword evidence="3" id="KW-0812">Transmembrane</keyword>
<gene>
    <name evidence="4" type="ORF">KY290_001199</name>
</gene>
<accession>A0ABQ7WLJ2</accession>
<keyword evidence="3" id="KW-1133">Transmembrane helix</keyword>
<comment type="caution">
    <text evidence="4">The sequence shown here is derived from an EMBL/GenBank/DDBJ whole genome shotgun (WGS) entry which is preliminary data.</text>
</comment>
<name>A0ABQ7WLJ2_SOLTU</name>
<dbReference type="Proteomes" id="UP000826656">
    <property type="component" value="Unassembled WGS sequence"/>
</dbReference>